<evidence type="ECO:0000313" key="3">
    <source>
        <dbReference type="Proteomes" id="UP000612055"/>
    </source>
</evidence>
<name>A0A835YIL9_9CHLO</name>
<keyword evidence="3" id="KW-1185">Reference proteome</keyword>
<proteinExistence type="predicted"/>
<dbReference type="AlphaFoldDB" id="A0A835YIL9"/>
<comment type="caution">
    <text evidence="2">The sequence shown here is derived from an EMBL/GenBank/DDBJ whole genome shotgun (WGS) entry which is preliminary data.</text>
</comment>
<protein>
    <recommendedName>
        <fullName evidence="1">DUF6816 domain-containing protein</fullName>
    </recommendedName>
</protein>
<gene>
    <name evidence="2" type="ORF">HYH03_000406</name>
</gene>
<evidence type="ECO:0000313" key="2">
    <source>
        <dbReference type="EMBL" id="KAG2501908.1"/>
    </source>
</evidence>
<dbReference type="Pfam" id="PF20670">
    <property type="entry name" value="DUF6816"/>
    <property type="match status" value="1"/>
</dbReference>
<dbReference type="EMBL" id="JAEHOE010000001">
    <property type="protein sequence ID" value="KAG2501908.1"/>
    <property type="molecule type" value="Genomic_DNA"/>
</dbReference>
<dbReference type="OrthoDB" id="195555at2759"/>
<sequence length="382" mass="40074">MRLALGASDHAAAGTLRGPSRQTASLRLGSHACPCPALYAAPEAAEEAVTCSSSGRTLPEALSPALSRRHVLSGAAAVALAAGSGSLSGPAAAGTAPAPPAPASFLSPLLPAPTADLLAQLEGAQAVYYPGVSWARTNRDRQLRYPEWIEGEWQVTARFTGASFPQGQRLMGRTVPGVLRGSMAVALPDVGAAMDAPLAYRARFVREPEALGGGVVADRVFNVAQVMDAHYRMPVTRRVEYAPEDNPTRLTLVWATPRRETSVISEDLRKAELIINNRSSTTLGGGDFLCAELYRQITQAAAQGSVGDYEVITRYTLQGPGREAGGQAAAGGEAGDQGPGAARAVRAVQRVAAFLQPQDAAYFEAGNKAVALYDYVYDMVRV</sequence>
<dbReference type="InterPro" id="IPR006311">
    <property type="entry name" value="TAT_signal"/>
</dbReference>
<feature type="domain" description="DUF6816" evidence="1">
    <location>
        <begin position="142"/>
        <end position="381"/>
    </location>
</feature>
<dbReference type="PROSITE" id="PS51318">
    <property type="entry name" value="TAT"/>
    <property type="match status" value="1"/>
</dbReference>
<dbReference type="Proteomes" id="UP000612055">
    <property type="component" value="Unassembled WGS sequence"/>
</dbReference>
<evidence type="ECO:0000259" key="1">
    <source>
        <dbReference type="Pfam" id="PF20670"/>
    </source>
</evidence>
<dbReference type="InterPro" id="IPR049213">
    <property type="entry name" value="DUF6816"/>
</dbReference>
<accession>A0A835YIL9</accession>
<organism evidence="2 3">
    <name type="scientific">Edaphochlamys debaryana</name>
    <dbReference type="NCBI Taxonomy" id="47281"/>
    <lineage>
        <taxon>Eukaryota</taxon>
        <taxon>Viridiplantae</taxon>
        <taxon>Chlorophyta</taxon>
        <taxon>core chlorophytes</taxon>
        <taxon>Chlorophyceae</taxon>
        <taxon>CS clade</taxon>
        <taxon>Chlamydomonadales</taxon>
        <taxon>Chlamydomonadales incertae sedis</taxon>
        <taxon>Edaphochlamys</taxon>
    </lineage>
</organism>
<reference evidence="2" key="1">
    <citation type="journal article" date="2020" name="bioRxiv">
        <title>Comparative genomics of Chlamydomonas.</title>
        <authorList>
            <person name="Craig R.J."/>
            <person name="Hasan A.R."/>
            <person name="Ness R.W."/>
            <person name="Keightley P.D."/>
        </authorList>
    </citation>
    <scope>NUCLEOTIDE SEQUENCE</scope>
    <source>
        <strain evidence="2">CCAP 11/70</strain>
    </source>
</reference>